<dbReference type="GO" id="GO:0005737">
    <property type="term" value="C:cytoplasm"/>
    <property type="evidence" value="ECO:0000318"/>
    <property type="project" value="GO_Central"/>
</dbReference>
<keyword evidence="1" id="KW-0677">Repeat</keyword>
<dbReference type="GeneID" id="5017940"/>
<proteinExistence type="predicted"/>
<dbReference type="KEGG" id="ptm:GSPATT00034235001"/>
<keyword evidence="4" id="KW-1185">Reference proteome</keyword>
<dbReference type="Gene3D" id="1.25.40.10">
    <property type="entry name" value="Tetratricopeptide repeat domain"/>
    <property type="match status" value="2"/>
</dbReference>
<keyword evidence="2" id="KW-0802">TPR repeat</keyword>
<evidence type="ECO:0000256" key="2">
    <source>
        <dbReference type="ARBA" id="ARBA00022803"/>
    </source>
</evidence>
<accession>A0C1U1</accession>
<evidence type="ECO:0000256" key="1">
    <source>
        <dbReference type="ARBA" id="ARBA00022737"/>
    </source>
</evidence>
<dbReference type="OMA" id="CESSRIY"/>
<dbReference type="InterPro" id="IPR051685">
    <property type="entry name" value="Ycf3/AcsC/BcsC/TPR_MFPF"/>
</dbReference>
<reference evidence="3 4" key="1">
    <citation type="journal article" date="2006" name="Nature">
        <title>Global trends of whole-genome duplications revealed by the ciliate Paramecium tetraurelia.</title>
        <authorList>
            <consortium name="Genoscope"/>
            <person name="Aury J.-M."/>
            <person name="Jaillon O."/>
            <person name="Duret L."/>
            <person name="Noel B."/>
            <person name="Jubin C."/>
            <person name="Porcel B.M."/>
            <person name="Segurens B."/>
            <person name="Daubin V."/>
            <person name="Anthouard V."/>
            <person name="Aiach N."/>
            <person name="Arnaiz O."/>
            <person name="Billaut A."/>
            <person name="Beisson J."/>
            <person name="Blanc I."/>
            <person name="Bouhouche K."/>
            <person name="Camara F."/>
            <person name="Duharcourt S."/>
            <person name="Guigo R."/>
            <person name="Gogendeau D."/>
            <person name="Katinka M."/>
            <person name="Keller A.-M."/>
            <person name="Kissmehl R."/>
            <person name="Klotz C."/>
            <person name="Koll F."/>
            <person name="Le Moue A."/>
            <person name="Lepere C."/>
            <person name="Malinsky S."/>
            <person name="Nowacki M."/>
            <person name="Nowak J.K."/>
            <person name="Plattner H."/>
            <person name="Poulain J."/>
            <person name="Ruiz F."/>
            <person name="Serrano V."/>
            <person name="Zagulski M."/>
            <person name="Dessen P."/>
            <person name="Betermier M."/>
            <person name="Weissenbach J."/>
            <person name="Scarpelli C."/>
            <person name="Schachter V."/>
            <person name="Sperling L."/>
            <person name="Meyer E."/>
            <person name="Cohen J."/>
            <person name="Wincker P."/>
        </authorList>
    </citation>
    <scope>NUCLEOTIDE SEQUENCE [LARGE SCALE GENOMIC DNA]</scope>
    <source>
        <strain evidence="3 4">Stock d4-2</strain>
    </source>
</reference>
<dbReference type="GO" id="GO:0005680">
    <property type="term" value="C:anaphase-promoting complex"/>
    <property type="evidence" value="ECO:0000318"/>
    <property type="project" value="GO_Central"/>
</dbReference>
<dbReference type="InterPro" id="IPR019734">
    <property type="entry name" value="TPR_rpt"/>
</dbReference>
<protein>
    <submittedName>
        <fullName evidence="3">Uncharacterized protein</fullName>
    </submittedName>
</protein>
<name>A0C1U1_PARTE</name>
<dbReference type="SUPFAM" id="SSF48452">
    <property type="entry name" value="TPR-like"/>
    <property type="match status" value="2"/>
</dbReference>
<dbReference type="HOGENOM" id="CLU_036676_1_0_1"/>
<dbReference type="InParanoid" id="A0C1U1"/>
<dbReference type="InterPro" id="IPR011990">
    <property type="entry name" value="TPR-like_helical_dom_sf"/>
</dbReference>
<sequence length="406" mass="47193">MNSIGEFAMKCSKENHDYASLTCLNKTCESSRIYCDQCLRNGDHIDHINDQWNLSRLIQVFKSIEKKSKTLISDLCLMNEVINQLFTKLNQKIRKKFQYSQERIQGQDTKQLNQILDEIIKYDEFQKELLEELHHYSDNMIMYLTRQITELKLDKLSDYQLDLQDIEEVESLHESGYQLYYKDNKCKAAIKIIDDALLINPKHLNSLRTKGIKSDINVLAYCLQRLGNYHDAIVFAEKALLIESKHVKSLFIKAECLRMLGRFNDAIIWIDKALSIDSKNINSLYTKAECLFMIDNYKEAILWADKTLSIDSKHLNCLFTKAYSLYMIDNYNEAILRADKALSIDPKHVNSLFTKSIKQNKNLAECLQRLGNYNDAIFWADKTLLIDSKHVNSLFTKGISSGNMES</sequence>
<dbReference type="PANTHER" id="PTHR44943:SF4">
    <property type="entry name" value="TPR REPEAT-CONTAINING PROTEIN MJ0798"/>
    <property type="match status" value="1"/>
</dbReference>
<dbReference type="GO" id="GO:0031145">
    <property type="term" value="P:anaphase-promoting complex-dependent catabolic process"/>
    <property type="evidence" value="ECO:0000318"/>
    <property type="project" value="GO_Central"/>
</dbReference>
<organism evidence="3 4">
    <name type="scientific">Paramecium tetraurelia</name>
    <dbReference type="NCBI Taxonomy" id="5888"/>
    <lineage>
        <taxon>Eukaryota</taxon>
        <taxon>Sar</taxon>
        <taxon>Alveolata</taxon>
        <taxon>Ciliophora</taxon>
        <taxon>Intramacronucleata</taxon>
        <taxon>Oligohymenophorea</taxon>
        <taxon>Peniculida</taxon>
        <taxon>Parameciidae</taxon>
        <taxon>Paramecium</taxon>
    </lineage>
</organism>
<dbReference type="GO" id="GO:0016567">
    <property type="term" value="P:protein ubiquitination"/>
    <property type="evidence" value="ECO:0000318"/>
    <property type="project" value="GO_Central"/>
</dbReference>
<dbReference type="Proteomes" id="UP000000600">
    <property type="component" value="Unassembled WGS sequence"/>
</dbReference>
<dbReference type="EMBL" id="CT868033">
    <property type="protein sequence ID" value="CAK64758.1"/>
    <property type="molecule type" value="Genomic_DNA"/>
</dbReference>
<dbReference type="PANTHER" id="PTHR44943">
    <property type="entry name" value="CELLULOSE SYNTHASE OPERON PROTEIN C"/>
    <property type="match status" value="1"/>
</dbReference>
<gene>
    <name evidence="3" type="ORF">GSPATT00034235001</name>
</gene>
<dbReference type="OrthoDB" id="420945at2759"/>
<dbReference type="Pfam" id="PF13181">
    <property type="entry name" value="TPR_8"/>
    <property type="match status" value="1"/>
</dbReference>
<dbReference type="STRING" id="5888.A0C1U1"/>
<dbReference type="AlphaFoldDB" id="A0C1U1"/>
<dbReference type="GO" id="GO:0051301">
    <property type="term" value="P:cell division"/>
    <property type="evidence" value="ECO:0000318"/>
    <property type="project" value="GO_Central"/>
</dbReference>
<dbReference type="RefSeq" id="XP_001432155.1">
    <property type="nucleotide sequence ID" value="XM_001432118.1"/>
</dbReference>
<dbReference type="GO" id="GO:0007091">
    <property type="term" value="P:metaphase/anaphase transition of mitotic cell cycle"/>
    <property type="evidence" value="ECO:0000318"/>
    <property type="project" value="GO_Central"/>
</dbReference>
<dbReference type="SMART" id="SM00028">
    <property type="entry name" value="TPR"/>
    <property type="match status" value="6"/>
</dbReference>
<evidence type="ECO:0000313" key="3">
    <source>
        <dbReference type="EMBL" id="CAK64758.1"/>
    </source>
</evidence>
<evidence type="ECO:0000313" key="4">
    <source>
        <dbReference type="Proteomes" id="UP000000600"/>
    </source>
</evidence>
<dbReference type="Pfam" id="PF12895">
    <property type="entry name" value="ANAPC3"/>
    <property type="match status" value="1"/>
</dbReference>